<protein>
    <submittedName>
        <fullName evidence="1">Uncharacterized protein</fullName>
    </submittedName>
</protein>
<name>A0ACB0JW73_TRIPR</name>
<organism evidence="1 2">
    <name type="scientific">Trifolium pratense</name>
    <name type="common">Red clover</name>
    <dbReference type="NCBI Taxonomy" id="57577"/>
    <lineage>
        <taxon>Eukaryota</taxon>
        <taxon>Viridiplantae</taxon>
        <taxon>Streptophyta</taxon>
        <taxon>Embryophyta</taxon>
        <taxon>Tracheophyta</taxon>
        <taxon>Spermatophyta</taxon>
        <taxon>Magnoliopsida</taxon>
        <taxon>eudicotyledons</taxon>
        <taxon>Gunneridae</taxon>
        <taxon>Pentapetalae</taxon>
        <taxon>rosids</taxon>
        <taxon>fabids</taxon>
        <taxon>Fabales</taxon>
        <taxon>Fabaceae</taxon>
        <taxon>Papilionoideae</taxon>
        <taxon>50 kb inversion clade</taxon>
        <taxon>NPAAA clade</taxon>
        <taxon>Hologalegina</taxon>
        <taxon>IRL clade</taxon>
        <taxon>Trifolieae</taxon>
        <taxon>Trifolium</taxon>
    </lineage>
</organism>
<reference evidence="1" key="1">
    <citation type="submission" date="2023-10" db="EMBL/GenBank/DDBJ databases">
        <authorList>
            <person name="Rodriguez Cubillos JULIANA M."/>
            <person name="De Vega J."/>
        </authorList>
    </citation>
    <scope>NUCLEOTIDE SEQUENCE</scope>
</reference>
<evidence type="ECO:0000313" key="2">
    <source>
        <dbReference type="Proteomes" id="UP001177021"/>
    </source>
</evidence>
<proteinExistence type="predicted"/>
<sequence length="273" mass="31520">MRQHNQLPVLQPQTPITMSTNNIIPPQNTTPSYFDDFTVIQENNSVFISPFRPTNFIDLEKFRFNFNSLQIATILNPNSTTITTLTTSIPTIIPTTTTFSPISDTIIPASSTTTLLTHIPTSHFDRAYNHTSVSQQPPRQHNQLPNLQPETSSRILPNIYPQQPKCKSRKRKNYKQVSLVCQVKKENLSLDQWVWRKYGQKPVKGSPHPRNYYKCSTSNDCLARKLVEKSKIIENTYVVTYIGVHNHEKPLVNDWNSRRLRYYRSLQSSQMGE</sequence>
<accession>A0ACB0JW73</accession>
<dbReference type="Proteomes" id="UP001177021">
    <property type="component" value="Unassembled WGS sequence"/>
</dbReference>
<dbReference type="EMBL" id="CASHSV030000109">
    <property type="protein sequence ID" value="CAJ2648099.1"/>
    <property type="molecule type" value="Genomic_DNA"/>
</dbReference>
<keyword evidence="2" id="KW-1185">Reference proteome</keyword>
<evidence type="ECO:0000313" key="1">
    <source>
        <dbReference type="EMBL" id="CAJ2648099.1"/>
    </source>
</evidence>
<comment type="caution">
    <text evidence="1">The sequence shown here is derived from an EMBL/GenBank/DDBJ whole genome shotgun (WGS) entry which is preliminary data.</text>
</comment>
<gene>
    <name evidence="1" type="ORF">MILVUS5_LOCUS16498</name>
</gene>